<comment type="caution">
    <text evidence="1">The sequence shown here is derived from an EMBL/GenBank/DDBJ whole genome shotgun (WGS) entry which is preliminary data.</text>
</comment>
<name>A0ABX1S3Y1_9FLAO</name>
<evidence type="ECO:0008006" key="3">
    <source>
        <dbReference type="Google" id="ProtNLM"/>
    </source>
</evidence>
<evidence type="ECO:0000313" key="1">
    <source>
        <dbReference type="EMBL" id="NMH89598.1"/>
    </source>
</evidence>
<reference evidence="1 2" key="1">
    <citation type="submission" date="2020-04" db="EMBL/GenBank/DDBJ databases">
        <title>A Flavivirga sp. nov.</title>
        <authorList>
            <person name="Sun X."/>
        </authorList>
    </citation>
    <scope>NUCLEOTIDE SEQUENCE [LARGE SCALE GENOMIC DNA]</scope>
    <source>
        <strain evidence="1 2">Y03</strain>
    </source>
</reference>
<evidence type="ECO:0000313" key="2">
    <source>
        <dbReference type="Proteomes" id="UP000746690"/>
    </source>
</evidence>
<protein>
    <recommendedName>
        <fullName evidence="3">Integrase</fullName>
    </recommendedName>
</protein>
<dbReference type="Proteomes" id="UP000746690">
    <property type="component" value="Unassembled WGS sequence"/>
</dbReference>
<proteinExistence type="predicted"/>
<sequence length="49" mass="5842">MPWKPTTMGKTPHFDYDLNYKVLKVTQNGVIRWKSYYWVCLTSTLKGNM</sequence>
<gene>
    <name evidence="1" type="ORF">HHX25_18975</name>
</gene>
<accession>A0ABX1S3Y1</accession>
<keyword evidence="2" id="KW-1185">Reference proteome</keyword>
<organism evidence="1 2">
    <name type="scientific">Flavivirga algicola</name>
    <dbReference type="NCBI Taxonomy" id="2729136"/>
    <lineage>
        <taxon>Bacteria</taxon>
        <taxon>Pseudomonadati</taxon>
        <taxon>Bacteroidota</taxon>
        <taxon>Flavobacteriia</taxon>
        <taxon>Flavobacteriales</taxon>
        <taxon>Flavobacteriaceae</taxon>
        <taxon>Flavivirga</taxon>
    </lineage>
</organism>
<dbReference type="EMBL" id="JABBHF010000014">
    <property type="protein sequence ID" value="NMH89598.1"/>
    <property type="molecule type" value="Genomic_DNA"/>
</dbReference>